<keyword evidence="1" id="KW-0812">Transmembrane</keyword>
<evidence type="ECO:0000256" key="1">
    <source>
        <dbReference type="SAM" id="Phobius"/>
    </source>
</evidence>
<comment type="caution">
    <text evidence="2">The sequence shown here is derived from an EMBL/GenBank/DDBJ whole genome shotgun (WGS) entry which is preliminary data.</text>
</comment>
<gene>
    <name evidence="2" type="ORF">DFP97_10472</name>
</gene>
<evidence type="ECO:0000313" key="3">
    <source>
        <dbReference type="Proteomes" id="UP000252415"/>
    </source>
</evidence>
<dbReference type="OrthoDB" id="2897521at2"/>
<name>A0A368W571_9BACL</name>
<keyword evidence="3" id="KW-1185">Reference proteome</keyword>
<dbReference type="RefSeq" id="WP_114379335.1">
    <property type="nucleotide sequence ID" value="NZ_QPJD01000004.1"/>
</dbReference>
<dbReference type="EMBL" id="QPJD01000004">
    <property type="protein sequence ID" value="RCW49414.1"/>
    <property type="molecule type" value="Genomic_DNA"/>
</dbReference>
<organism evidence="2 3">
    <name type="scientific">Paenibacillus prosopidis</name>
    <dbReference type="NCBI Taxonomy" id="630520"/>
    <lineage>
        <taxon>Bacteria</taxon>
        <taxon>Bacillati</taxon>
        <taxon>Bacillota</taxon>
        <taxon>Bacilli</taxon>
        <taxon>Bacillales</taxon>
        <taxon>Paenibacillaceae</taxon>
        <taxon>Paenibacillus</taxon>
    </lineage>
</organism>
<dbReference type="AlphaFoldDB" id="A0A368W571"/>
<dbReference type="NCBIfam" id="NF042414">
    <property type="entry name" value="CLC_0170_fam"/>
    <property type="match status" value="1"/>
</dbReference>
<protein>
    <submittedName>
        <fullName evidence="2">Uncharacterized protein</fullName>
    </submittedName>
</protein>
<reference evidence="2 3" key="1">
    <citation type="submission" date="2018-07" db="EMBL/GenBank/DDBJ databases">
        <title>Genomic Encyclopedia of Type Strains, Phase III (KMG-III): the genomes of soil and plant-associated and newly described type strains.</title>
        <authorList>
            <person name="Whitman W."/>
        </authorList>
    </citation>
    <scope>NUCLEOTIDE SEQUENCE [LARGE SCALE GENOMIC DNA]</scope>
    <source>
        <strain evidence="2 3">CECT 7506</strain>
    </source>
</reference>
<proteinExistence type="predicted"/>
<sequence>MLGGGYSISYLNYGIFLWLFSGLFILVFDAKGHHSAARNKEQKVSRFLGWFNLTAGVVVFLVKWLFL</sequence>
<accession>A0A368W571</accession>
<keyword evidence="1" id="KW-1133">Transmembrane helix</keyword>
<feature type="transmembrane region" description="Helical" evidence="1">
    <location>
        <begin position="6"/>
        <end position="27"/>
    </location>
</feature>
<evidence type="ECO:0000313" key="2">
    <source>
        <dbReference type="EMBL" id="RCW49414.1"/>
    </source>
</evidence>
<dbReference type="InterPro" id="IPR049971">
    <property type="entry name" value="CLC_0170-like"/>
</dbReference>
<keyword evidence="1" id="KW-0472">Membrane</keyword>
<dbReference type="Proteomes" id="UP000252415">
    <property type="component" value="Unassembled WGS sequence"/>
</dbReference>
<feature type="transmembrane region" description="Helical" evidence="1">
    <location>
        <begin position="47"/>
        <end position="66"/>
    </location>
</feature>